<dbReference type="PROSITE" id="PS00107">
    <property type="entry name" value="PROTEIN_KINASE_ATP"/>
    <property type="match status" value="1"/>
</dbReference>
<evidence type="ECO:0000259" key="6">
    <source>
        <dbReference type="PROSITE" id="PS50011"/>
    </source>
</evidence>
<protein>
    <submittedName>
        <fullName evidence="7">Kinase-like protein</fullName>
    </submittedName>
</protein>
<dbReference type="PROSITE" id="PS00108">
    <property type="entry name" value="PROTEIN_KINASE_ST"/>
    <property type="match status" value="1"/>
</dbReference>
<evidence type="ECO:0000256" key="4">
    <source>
        <dbReference type="RuleBase" id="RU000304"/>
    </source>
</evidence>
<dbReference type="Proteomes" id="UP000799118">
    <property type="component" value="Unassembled WGS sequence"/>
</dbReference>
<reference evidence="7" key="1">
    <citation type="journal article" date="2019" name="Environ. Microbiol.">
        <title>Fungal ecological strategies reflected in gene transcription - a case study of two litter decomposers.</title>
        <authorList>
            <person name="Barbi F."/>
            <person name="Kohler A."/>
            <person name="Barry K."/>
            <person name="Baskaran P."/>
            <person name="Daum C."/>
            <person name="Fauchery L."/>
            <person name="Ihrmark K."/>
            <person name="Kuo A."/>
            <person name="LaButti K."/>
            <person name="Lipzen A."/>
            <person name="Morin E."/>
            <person name="Grigoriev I.V."/>
            <person name="Henrissat B."/>
            <person name="Lindahl B."/>
            <person name="Martin F."/>
        </authorList>
    </citation>
    <scope>NUCLEOTIDE SEQUENCE</scope>
    <source>
        <strain evidence="7">JB14</strain>
    </source>
</reference>
<dbReference type="InterPro" id="IPR011009">
    <property type="entry name" value="Kinase-like_dom_sf"/>
</dbReference>
<feature type="binding site" evidence="3">
    <location>
        <position position="53"/>
    </location>
    <ligand>
        <name>ATP</name>
        <dbReference type="ChEBI" id="CHEBI:30616"/>
    </ligand>
</feature>
<evidence type="ECO:0000313" key="8">
    <source>
        <dbReference type="Proteomes" id="UP000799118"/>
    </source>
</evidence>
<sequence>MSFTSNAHLSMIGYTVAGRYELLEIIGAGAYGTVFRALDIKAEDDGPFHYAIKVLNHPERVSGHENVIGLYEVFREKDCVFLLLELSGAGTLYDFLIGAKLWDSADRNEQAKSLFLHILDGVQHCHSRNVYHRDLKPDNILCSKDGKRIQIADFGLATGEQTTDRHQCGTKTYIPPESMEPEFNRSTVSPYDQDIWALGVILVNILTGRNPWQTATFDDEWFRAYLDLPLQYLYNALGISKDAAMLLKRILSPQPSSRLKIDEIRQRILHIDDFFQPGDAPQRPAPGSGHADRTAGVVSRPASSHRALCRTADGPATLPLTTSTSPGASLLESPPDSAAGPITPDWMPVLPVESISELGKRDAEVDLAFQPTSPPDVIQQLRELRLPSKHSISSITVSSDIVPPGEFDIAELSSSTRSLADFPPSPPSAQPQPIPHMVLVASVSATSEPKPTKTLASFLSSWVPLCGRRFCGD</sequence>
<evidence type="ECO:0000256" key="1">
    <source>
        <dbReference type="ARBA" id="ARBA00022741"/>
    </source>
</evidence>
<dbReference type="GO" id="GO:0005524">
    <property type="term" value="F:ATP binding"/>
    <property type="evidence" value="ECO:0007669"/>
    <property type="project" value="UniProtKB-UniRule"/>
</dbReference>
<dbReference type="AlphaFoldDB" id="A0A6A4HJW7"/>
<dbReference type="InterPro" id="IPR000719">
    <property type="entry name" value="Prot_kinase_dom"/>
</dbReference>
<proteinExistence type="inferred from homology"/>
<organism evidence="7 8">
    <name type="scientific">Gymnopus androsaceus JB14</name>
    <dbReference type="NCBI Taxonomy" id="1447944"/>
    <lineage>
        <taxon>Eukaryota</taxon>
        <taxon>Fungi</taxon>
        <taxon>Dikarya</taxon>
        <taxon>Basidiomycota</taxon>
        <taxon>Agaricomycotina</taxon>
        <taxon>Agaricomycetes</taxon>
        <taxon>Agaricomycetidae</taxon>
        <taxon>Agaricales</taxon>
        <taxon>Marasmiineae</taxon>
        <taxon>Omphalotaceae</taxon>
        <taxon>Gymnopus</taxon>
    </lineage>
</organism>
<dbReference type="GO" id="GO:0005634">
    <property type="term" value="C:nucleus"/>
    <property type="evidence" value="ECO:0007669"/>
    <property type="project" value="TreeGrafter"/>
</dbReference>
<evidence type="ECO:0000256" key="2">
    <source>
        <dbReference type="ARBA" id="ARBA00022840"/>
    </source>
</evidence>
<evidence type="ECO:0000256" key="3">
    <source>
        <dbReference type="PROSITE-ProRule" id="PRU10141"/>
    </source>
</evidence>
<keyword evidence="4" id="KW-0723">Serine/threonine-protein kinase</keyword>
<dbReference type="GO" id="GO:0004674">
    <property type="term" value="F:protein serine/threonine kinase activity"/>
    <property type="evidence" value="ECO:0007669"/>
    <property type="project" value="UniProtKB-KW"/>
</dbReference>
<evidence type="ECO:0000313" key="7">
    <source>
        <dbReference type="EMBL" id="KAE9397377.1"/>
    </source>
</evidence>
<dbReference type="SMART" id="SM00220">
    <property type="entry name" value="S_TKc"/>
    <property type="match status" value="1"/>
</dbReference>
<keyword evidence="7" id="KW-0418">Kinase</keyword>
<dbReference type="PANTHER" id="PTHR44167:SF24">
    <property type="entry name" value="SERINE_THREONINE-PROTEIN KINASE CHK2"/>
    <property type="match status" value="1"/>
</dbReference>
<keyword evidence="2 3" id="KW-0067">ATP-binding</keyword>
<evidence type="ECO:0000256" key="5">
    <source>
        <dbReference type="SAM" id="MobiDB-lite"/>
    </source>
</evidence>
<keyword evidence="8" id="KW-1185">Reference proteome</keyword>
<comment type="similarity">
    <text evidence="4">Belongs to the protein kinase superfamily.</text>
</comment>
<dbReference type="PROSITE" id="PS50011">
    <property type="entry name" value="PROTEIN_KINASE_DOM"/>
    <property type="match status" value="1"/>
</dbReference>
<dbReference type="PANTHER" id="PTHR44167">
    <property type="entry name" value="OVARIAN-SPECIFIC SERINE/THREONINE-PROTEIN KINASE LOK-RELATED"/>
    <property type="match status" value="1"/>
</dbReference>
<name>A0A6A4HJW7_9AGAR</name>
<accession>A0A6A4HJW7</accession>
<dbReference type="GO" id="GO:0044773">
    <property type="term" value="P:mitotic DNA damage checkpoint signaling"/>
    <property type="evidence" value="ECO:0007669"/>
    <property type="project" value="TreeGrafter"/>
</dbReference>
<gene>
    <name evidence="7" type="ORF">BT96DRAFT_1020855</name>
</gene>
<keyword evidence="1 3" id="KW-0547">Nucleotide-binding</keyword>
<dbReference type="Gene3D" id="1.10.510.10">
    <property type="entry name" value="Transferase(Phosphotransferase) domain 1"/>
    <property type="match status" value="1"/>
</dbReference>
<dbReference type="Pfam" id="PF00069">
    <property type="entry name" value="Pkinase"/>
    <property type="match status" value="1"/>
</dbReference>
<dbReference type="InterPro" id="IPR008271">
    <property type="entry name" value="Ser/Thr_kinase_AS"/>
</dbReference>
<dbReference type="EMBL" id="ML769498">
    <property type="protein sequence ID" value="KAE9397377.1"/>
    <property type="molecule type" value="Genomic_DNA"/>
</dbReference>
<feature type="region of interest" description="Disordered" evidence="5">
    <location>
        <begin position="275"/>
        <end position="345"/>
    </location>
</feature>
<keyword evidence="7" id="KW-0808">Transferase</keyword>
<feature type="compositionally biased region" description="Low complexity" evidence="5">
    <location>
        <begin position="314"/>
        <end position="331"/>
    </location>
</feature>
<dbReference type="InterPro" id="IPR017441">
    <property type="entry name" value="Protein_kinase_ATP_BS"/>
</dbReference>
<feature type="domain" description="Protein kinase" evidence="6">
    <location>
        <begin position="20"/>
        <end position="275"/>
    </location>
</feature>
<dbReference type="OrthoDB" id="541276at2759"/>
<dbReference type="SUPFAM" id="SSF56112">
    <property type="entry name" value="Protein kinase-like (PK-like)"/>
    <property type="match status" value="1"/>
</dbReference>